<dbReference type="SUPFAM" id="SSF46894">
    <property type="entry name" value="C-terminal effector domain of the bipartite response regulators"/>
    <property type="match status" value="1"/>
</dbReference>
<organism evidence="2 3">
    <name type="scientific">Aquincola tertiaricarbonis</name>
    <dbReference type="NCBI Taxonomy" id="391953"/>
    <lineage>
        <taxon>Bacteria</taxon>
        <taxon>Pseudomonadati</taxon>
        <taxon>Pseudomonadota</taxon>
        <taxon>Betaproteobacteria</taxon>
        <taxon>Burkholderiales</taxon>
        <taxon>Sphaerotilaceae</taxon>
        <taxon>Aquincola</taxon>
    </lineage>
</organism>
<dbReference type="InterPro" id="IPR000792">
    <property type="entry name" value="Tscrpt_reg_LuxR_C"/>
</dbReference>
<dbReference type="InterPro" id="IPR036388">
    <property type="entry name" value="WH-like_DNA-bd_sf"/>
</dbReference>
<evidence type="ECO:0000259" key="1">
    <source>
        <dbReference type="SMART" id="SM00421"/>
    </source>
</evidence>
<sequence>MLLEFLSPLGGDVQALRPPRLREPAYAGPERRGDAGVAQCLRAVMDEIDYGVLVVRHPGRVIHMNHAARLTLAREHALEVIGTQLRARSAEDDLAVREALAAAAGRHRRCMLSLGPAGARVNVVVVPLPASAEVPEGAVLLMFNKRQMCEELSVEAFARCHGLTGTETQVLKALCAGARPAAVAQTQGVRLSTVRTQISSIRAKTGAATLRDLVQQVARLPPMTTTLRAFP</sequence>
<dbReference type="RefSeq" id="WP_250198597.1">
    <property type="nucleotide sequence ID" value="NZ_CP097636.1"/>
</dbReference>
<name>A0ABY4SGQ6_AQUTE</name>
<gene>
    <name evidence="2" type="ORF">MW290_15375</name>
</gene>
<evidence type="ECO:0000313" key="3">
    <source>
        <dbReference type="Proteomes" id="UP001056201"/>
    </source>
</evidence>
<dbReference type="SMART" id="SM00421">
    <property type="entry name" value="HTH_LUXR"/>
    <property type="match status" value="1"/>
</dbReference>
<accession>A0ABY4SGQ6</accession>
<protein>
    <submittedName>
        <fullName evidence="2">Helix-turn-helix transcriptional regulator</fullName>
    </submittedName>
</protein>
<evidence type="ECO:0000313" key="2">
    <source>
        <dbReference type="EMBL" id="URI10394.1"/>
    </source>
</evidence>
<feature type="domain" description="HTH luxR-type" evidence="1">
    <location>
        <begin position="160"/>
        <end position="217"/>
    </location>
</feature>
<dbReference type="Proteomes" id="UP001056201">
    <property type="component" value="Chromosome 2"/>
</dbReference>
<dbReference type="EMBL" id="CP097636">
    <property type="protein sequence ID" value="URI10394.1"/>
    <property type="molecule type" value="Genomic_DNA"/>
</dbReference>
<reference evidence="2" key="1">
    <citation type="submission" date="2022-05" db="EMBL/GenBank/DDBJ databases">
        <title>An RpoN-dependent PEP-CTERM gene is involved in floc formation of an Aquincola tertiaricarbonis strain.</title>
        <authorList>
            <person name="Qiu D."/>
            <person name="Xia M."/>
        </authorList>
    </citation>
    <scope>NUCLEOTIDE SEQUENCE</scope>
    <source>
        <strain evidence="2">RN12</strain>
    </source>
</reference>
<proteinExistence type="predicted"/>
<dbReference type="Gene3D" id="1.10.10.10">
    <property type="entry name" value="Winged helix-like DNA-binding domain superfamily/Winged helix DNA-binding domain"/>
    <property type="match status" value="1"/>
</dbReference>
<keyword evidence="3" id="KW-1185">Reference proteome</keyword>
<dbReference type="InterPro" id="IPR016032">
    <property type="entry name" value="Sig_transdc_resp-reg_C-effctor"/>
</dbReference>